<name>A0A844ZXP4_9SPHN</name>
<keyword evidence="1" id="KW-0812">Transmembrane</keyword>
<feature type="transmembrane region" description="Helical" evidence="1">
    <location>
        <begin position="83"/>
        <end position="104"/>
    </location>
</feature>
<keyword evidence="1" id="KW-0472">Membrane</keyword>
<evidence type="ECO:0000313" key="3">
    <source>
        <dbReference type="Proteomes" id="UP000442714"/>
    </source>
</evidence>
<evidence type="ECO:0000256" key="1">
    <source>
        <dbReference type="SAM" id="Phobius"/>
    </source>
</evidence>
<accession>A0A844ZXP4</accession>
<organism evidence="2 3">
    <name type="scientific">Pontixanthobacter aquaemixtae</name>
    <dbReference type="NCBI Taxonomy" id="1958940"/>
    <lineage>
        <taxon>Bacteria</taxon>
        <taxon>Pseudomonadati</taxon>
        <taxon>Pseudomonadota</taxon>
        <taxon>Alphaproteobacteria</taxon>
        <taxon>Sphingomonadales</taxon>
        <taxon>Erythrobacteraceae</taxon>
        <taxon>Pontixanthobacter</taxon>
    </lineage>
</organism>
<dbReference type="Proteomes" id="UP000442714">
    <property type="component" value="Unassembled WGS sequence"/>
</dbReference>
<feature type="transmembrane region" description="Helical" evidence="1">
    <location>
        <begin position="110"/>
        <end position="132"/>
    </location>
</feature>
<dbReference type="EMBL" id="WTYX01000002">
    <property type="protein sequence ID" value="MXO91960.1"/>
    <property type="molecule type" value="Genomic_DNA"/>
</dbReference>
<proteinExistence type="predicted"/>
<gene>
    <name evidence="2" type="ORF">GRI41_14085</name>
</gene>
<reference evidence="2 3" key="1">
    <citation type="submission" date="2019-12" db="EMBL/GenBank/DDBJ databases">
        <title>Genomic-based taxomic classification of the family Erythrobacteraceae.</title>
        <authorList>
            <person name="Xu L."/>
        </authorList>
    </citation>
    <scope>NUCLEOTIDE SEQUENCE [LARGE SCALE GENOMIC DNA]</scope>
    <source>
        <strain evidence="2 3">KCTC 52763</strain>
    </source>
</reference>
<dbReference type="AlphaFoldDB" id="A0A844ZXP4"/>
<feature type="transmembrane region" description="Helical" evidence="1">
    <location>
        <begin position="53"/>
        <end position="71"/>
    </location>
</feature>
<keyword evidence="1" id="KW-1133">Transmembrane helix</keyword>
<comment type="caution">
    <text evidence="2">The sequence shown here is derived from an EMBL/GenBank/DDBJ whole genome shotgun (WGS) entry which is preliminary data.</text>
</comment>
<sequence length="145" mass="15596">MFSDIFPFLAIPVLVYNFIAMSAGTSVEGGPPAMLQLVDATALTLPMISGVNLELGWGDLLIVFAVIFLFIEVIKATSTASTGIINHMLSMFLFILCVIEFMIFESFATSTFFIITMIVLLDALAGMVVTIVSARRDFGVEGIGA</sequence>
<keyword evidence="3" id="KW-1185">Reference proteome</keyword>
<dbReference type="OrthoDB" id="9811032at2"/>
<evidence type="ECO:0000313" key="2">
    <source>
        <dbReference type="EMBL" id="MXO91960.1"/>
    </source>
</evidence>
<protein>
    <submittedName>
        <fullName evidence="2">Uncharacterized protein</fullName>
    </submittedName>
</protein>